<comment type="caution">
    <text evidence="3">The sequence shown here is derived from an EMBL/GenBank/DDBJ whole genome shotgun (WGS) entry which is preliminary data.</text>
</comment>
<evidence type="ECO:0000256" key="2">
    <source>
        <dbReference type="SAM" id="Phobius"/>
    </source>
</evidence>
<keyword evidence="2" id="KW-0812">Transmembrane</keyword>
<keyword evidence="2" id="KW-1133">Transmembrane helix</keyword>
<evidence type="ECO:0000313" key="3">
    <source>
        <dbReference type="EMBL" id="KAK5697505.1"/>
    </source>
</evidence>
<feature type="compositionally biased region" description="Basic and acidic residues" evidence="1">
    <location>
        <begin position="182"/>
        <end position="254"/>
    </location>
</feature>
<evidence type="ECO:0000313" key="4">
    <source>
        <dbReference type="Proteomes" id="UP001310594"/>
    </source>
</evidence>
<feature type="region of interest" description="Disordered" evidence="1">
    <location>
        <begin position="49"/>
        <end position="132"/>
    </location>
</feature>
<gene>
    <name evidence="3" type="ORF">LTR97_007643</name>
</gene>
<feature type="region of interest" description="Disordered" evidence="1">
    <location>
        <begin position="449"/>
        <end position="482"/>
    </location>
</feature>
<dbReference type="AlphaFoldDB" id="A0AAN7WEY6"/>
<dbReference type="EMBL" id="JAVRQU010000011">
    <property type="protein sequence ID" value="KAK5697505.1"/>
    <property type="molecule type" value="Genomic_DNA"/>
</dbReference>
<feature type="region of interest" description="Disordered" evidence="1">
    <location>
        <begin position="1"/>
        <end position="23"/>
    </location>
</feature>
<organism evidence="3 4">
    <name type="scientific">Elasticomyces elasticus</name>
    <dbReference type="NCBI Taxonomy" id="574655"/>
    <lineage>
        <taxon>Eukaryota</taxon>
        <taxon>Fungi</taxon>
        <taxon>Dikarya</taxon>
        <taxon>Ascomycota</taxon>
        <taxon>Pezizomycotina</taxon>
        <taxon>Dothideomycetes</taxon>
        <taxon>Dothideomycetidae</taxon>
        <taxon>Mycosphaerellales</taxon>
        <taxon>Teratosphaeriaceae</taxon>
        <taxon>Elasticomyces</taxon>
    </lineage>
</organism>
<evidence type="ECO:0000256" key="1">
    <source>
        <dbReference type="SAM" id="MobiDB-lite"/>
    </source>
</evidence>
<dbReference type="Proteomes" id="UP001310594">
    <property type="component" value="Unassembled WGS sequence"/>
</dbReference>
<feature type="compositionally biased region" description="Gly residues" evidence="1">
    <location>
        <begin position="466"/>
        <end position="478"/>
    </location>
</feature>
<reference evidence="3" key="1">
    <citation type="submission" date="2023-08" db="EMBL/GenBank/DDBJ databases">
        <title>Black Yeasts Isolated from many extreme environments.</title>
        <authorList>
            <person name="Coleine C."/>
            <person name="Stajich J.E."/>
            <person name="Selbmann L."/>
        </authorList>
    </citation>
    <scope>NUCLEOTIDE SEQUENCE</scope>
    <source>
        <strain evidence="3">CCFEE 5810</strain>
    </source>
</reference>
<name>A0AAN7WEY6_9PEZI</name>
<sequence length="520" mass="55972">MSDRRTRRPLYAPPPPPSNHRSALGFWVPVVVTTTLALGGLAAWVWSERSEHDDDEGYPPTARPDVKPQPYPPPQQQGGGGGLPNYSGPLPSQSAGAQGQPAPAPSGGEAASYYGNSRSGQQHEGYVEDDGQTFFGQVRGAMRRTPSPQQFYDQASKQVSAGLAAAGGVLGSIMEDGDEHEQDSYGRRGGEERRGGGGEVREERREEQREGFSDHERWSEEAEEKERDRGVVEVESERRADAARSGRGTSDGKQRQRKTVAVVVSADTNMDGKMDEEDIIYDQHASILSHLPEHHNPERTDLFILIYAPGLLTLPPITYRPTTPHLDITDTGSNLGSSYSQVNTSTNTPQAVTPSEELQSISPKIDAEPDFKSPGQQFDALYTQALALVDHPSKILCFTTASGYTSLLRHLAPQLAYVSDLLAGEEGRVIAKLRGWVGSAVLVVGDDGTGGLAADSDETEDERAGGEGGAGGVGAGFGGRKRKEEQWYERSDLVGLGKGLEVVDVARVGDDWGKRVGGRE</sequence>
<feature type="transmembrane region" description="Helical" evidence="2">
    <location>
        <begin position="24"/>
        <end position="46"/>
    </location>
</feature>
<proteinExistence type="predicted"/>
<keyword evidence="2" id="KW-0472">Membrane</keyword>
<accession>A0AAN7WEY6</accession>
<feature type="compositionally biased region" description="Low complexity" evidence="1">
    <location>
        <begin position="84"/>
        <end position="112"/>
    </location>
</feature>
<protein>
    <submittedName>
        <fullName evidence="3">Uncharacterized protein</fullName>
    </submittedName>
</protein>
<feature type="region of interest" description="Disordered" evidence="1">
    <location>
        <begin position="170"/>
        <end position="259"/>
    </location>
</feature>